<accession>A0A2M7XBQ0</accession>
<dbReference type="AlphaFoldDB" id="A0A2M7XBQ0"/>
<organism evidence="2 3">
    <name type="scientific">Candidatus Uhrbacteria bacterium CG_4_9_14_3_um_filter_50_9</name>
    <dbReference type="NCBI Taxonomy" id="1975035"/>
    <lineage>
        <taxon>Bacteria</taxon>
        <taxon>Candidatus Uhriibacteriota</taxon>
    </lineage>
</organism>
<evidence type="ECO:0000313" key="2">
    <source>
        <dbReference type="EMBL" id="PJA45327.1"/>
    </source>
</evidence>
<dbReference type="EMBL" id="PFWU01000043">
    <property type="protein sequence ID" value="PJA45327.1"/>
    <property type="molecule type" value="Genomic_DNA"/>
</dbReference>
<gene>
    <name evidence="2" type="ORF">CO174_03680</name>
</gene>
<keyword evidence="1" id="KW-0175">Coiled coil</keyword>
<feature type="coiled-coil region" evidence="1">
    <location>
        <begin position="138"/>
        <end position="176"/>
    </location>
</feature>
<name>A0A2M7XBQ0_9BACT</name>
<evidence type="ECO:0000256" key="1">
    <source>
        <dbReference type="SAM" id="Coils"/>
    </source>
</evidence>
<sequence length="227" mass="26101">MAHPHQSMLDEFDFAIKHFVPTLPEEIKQEAEATLAQLAANPEADELIMRRAFYDVGVREYPHRHAYKELTESSAGLEMKQMVMEHVDEAVRVVIKPHLDSGVSLEELVRSEVFEKELDAKQRYQVEDGILVAQSKLADALQENVSEHGDRYKQLLEQWTATAKKIEEAINELEKFAAGGDENQQAEIKNKVQRFREGFLVTEQDPELEEVQKEIEYWTETFAEEGA</sequence>
<protein>
    <submittedName>
        <fullName evidence="2">Uncharacterized protein</fullName>
    </submittedName>
</protein>
<reference evidence="3" key="1">
    <citation type="submission" date="2017-09" db="EMBL/GenBank/DDBJ databases">
        <title>Depth-based differentiation of microbial function through sediment-hosted aquifers and enrichment of novel symbionts in the deep terrestrial subsurface.</title>
        <authorList>
            <person name="Probst A.J."/>
            <person name="Ladd B."/>
            <person name="Jarett J.K."/>
            <person name="Geller-Mcgrath D.E."/>
            <person name="Sieber C.M.K."/>
            <person name="Emerson J.B."/>
            <person name="Anantharaman K."/>
            <person name="Thomas B.C."/>
            <person name="Malmstrom R."/>
            <person name="Stieglmeier M."/>
            <person name="Klingl A."/>
            <person name="Woyke T."/>
            <person name="Ryan C.M."/>
            <person name="Banfield J.F."/>
        </authorList>
    </citation>
    <scope>NUCLEOTIDE SEQUENCE [LARGE SCALE GENOMIC DNA]</scope>
</reference>
<proteinExistence type="predicted"/>
<evidence type="ECO:0000313" key="3">
    <source>
        <dbReference type="Proteomes" id="UP000229385"/>
    </source>
</evidence>
<dbReference type="Proteomes" id="UP000229385">
    <property type="component" value="Unassembled WGS sequence"/>
</dbReference>
<comment type="caution">
    <text evidence="2">The sequence shown here is derived from an EMBL/GenBank/DDBJ whole genome shotgun (WGS) entry which is preliminary data.</text>
</comment>